<dbReference type="AlphaFoldDB" id="A0A0C9UYX2"/>
<sequence>MLKFLLFLHRNLEERLKSRLRTQIVVARAHENALKEARKAVRRTERCKKVEKFVGKISGPTSTSLDSKLGYDGAKCTITPPILFCCGTNLTHEFDAIWDGLFDAKGMPNWDAYFQEKYLHLVREAKRTGSVSASSMLKKRIVAFQ</sequence>
<dbReference type="Proteomes" id="UP000054279">
    <property type="component" value="Unassembled WGS sequence"/>
</dbReference>
<gene>
    <name evidence="1" type="ORF">M422DRAFT_257160</name>
</gene>
<evidence type="ECO:0000313" key="1">
    <source>
        <dbReference type="EMBL" id="KIJ40089.1"/>
    </source>
</evidence>
<protein>
    <submittedName>
        <fullName evidence="1">Uncharacterized protein</fullName>
    </submittedName>
</protein>
<evidence type="ECO:0000313" key="2">
    <source>
        <dbReference type="Proteomes" id="UP000054279"/>
    </source>
</evidence>
<name>A0A0C9UYX2_SPHS4</name>
<dbReference type="EMBL" id="KN837147">
    <property type="protein sequence ID" value="KIJ40089.1"/>
    <property type="molecule type" value="Genomic_DNA"/>
</dbReference>
<reference evidence="1 2" key="1">
    <citation type="submission" date="2014-06" db="EMBL/GenBank/DDBJ databases">
        <title>Evolutionary Origins and Diversification of the Mycorrhizal Mutualists.</title>
        <authorList>
            <consortium name="DOE Joint Genome Institute"/>
            <consortium name="Mycorrhizal Genomics Consortium"/>
            <person name="Kohler A."/>
            <person name="Kuo A."/>
            <person name="Nagy L.G."/>
            <person name="Floudas D."/>
            <person name="Copeland A."/>
            <person name="Barry K.W."/>
            <person name="Cichocki N."/>
            <person name="Veneault-Fourrey C."/>
            <person name="LaButti K."/>
            <person name="Lindquist E.A."/>
            <person name="Lipzen A."/>
            <person name="Lundell T."/>
            <person name="Morin E."/>
            <person name="Murat C."/>
            <person name="Riley R."/>
            <person name="Ohm R."/>
            <person name="Sun H."/>
            <person name="Tunlid A."/>
            <person name="Henrissat B."/>
            <person name="Grigoriev I.V."/>
            <person name="Hibbett D.S."/>
            <person name="Martin F."/>
        </authorList>
    </citation>
    <scope>NUCLEOTIDE SEQUENCE [LARGE SCALE GENOMIC DNA]</scope>
    <source>
        <strain evidence="1 2">SS14</strain>
    </source>
</reference>
<proteinExistence type="predicted"/>
<dbReference type="HOGENOM" id="CLU_1788050_0_0_1"/>
<keyword evidence="2" id="KW-1185">Reference proteome</keyword>
<organism evidence="1 2">
    <name type="scientific">Sphaerobolus stellatus (strain SS14)</name>
    <dbReference type="NCBI Taxonomy" id="990650"/>
    <lineage>
        <taxon>Eukaryota</taxon>
        <taxon>Fungi</taxon>
        <taxon>Dikarya</taxon>
        <taxon>Basidiomycota</taxon>
        <taxon>Agaricomycotina</taxon>
        <taxon>Agaricomycetes</taxon>
        <taxon>Phallomycetidae</taxon>
        <taxon>Geastrales</taxon>
        <taxon>Sphaerobolaceae</taxon>
        <taxon>Sphaerobolus</taxon>
    </lineage>
</organism>
<accession>A0A0C9UYX2</accession>